<evidence type="ECO:0000259" key="1">
    <source>
        <dbReference type="Pfam" id="PF00561"/>
    </source>
</evidence>
<gene>
    <name evidence="2" type="ORF">L3X39_04070</name>
</gene>
<dbReference type="InterPro" id="IPR029058">
    <property type="entry name" value="AB_hydrolase_fold"/>
</dbReference>
<proteinExistence type="predicted"/>
<evidence type="ECO:0000313" key="2">
    <source>
        <dbReference type="EMBL" id="MCF7559803.1"/>
    </source>
</evidence>
<evidence type="ECO:0000313" key="3">
    <source>
        <dbReference type="Proteomes" id="UP001200022"/>
    </source>
</evidence>
<dbReference type="InterPro" id="IPR000073">
    <property type="entry name" value="AB_hydrolase_1"/>
</dbReference>
<keyword evidence="2" id="KW-0378">Hydrolase</keyword>
<keyword evidence="3" id="KW-1185">Reference proteome</keyword>
<accession>A0ABS9IGX0</accession>
<organism evidence="2 3">
    <name type="scientific">Flaviramulus multivorans</name>
    <dbReference type="NCBI Taxonomy" id="1304750"/>
    <lineage>
        <taxon>Bacteria</taxon>
        <taxon>Pseudomonadati</taxon>
        <taxon>Bacteroidota</taxon>
        <taxon>Flavobacteriia</taxon>
        <taxon>Flavobacteriales</taxon>
        <taxon>Flavobacteriaceae</taxon>
        <taxon>Flaviramulus</taxon>
    </lineage>
</organism>
<feature type="domain" description="AB hydrolase-1" evidence="1">
    <location>
        <begin position="20"/>
        <end position="244"/>
    </location>
</feature>
<dbReference type="PRINTS" id="PR00111">
    <property type="entry name" value="ABHYDROLASE"/>
</dbReference>
<dbReference type="PANTHER" id="PTHR43798">
    <property type="entry name" value="MONOACYLGLYCEROL LIPASE"/>
    <property type="match status" value="1"/>
</dbReference>
<name>A0ABS9IGX0_9FLAO</name>
<dbReference type="GO" id="GO:0016787">
    <property type="term" value="F:hydrolase activity"/>
    <property type="evidence" value="ECO:0007669"/>
    <property type="project" value="UniProtKB-KW"/>
</dbReference>
<reference evidence="2 3" key="1">
    <citation type="submission" date="2022-01" db="EMBL/GenBank/DDBJ databases">
        <title>Draft genome sequence of Sabulilitoribacter multivorans KCTC 32326.</title>
        <authorList>
            <person name="Oh J.-S."/>
        </authorList>
    </citation>
    <scope>NUCLEOTIDE SEQUENCE [LARGE SCALE GENOMIC DNA]</scope>
    <source>
        <strain evidence="2 3">M-M16</strain>
    </source>
</reference>
<protein>
    <submittedName>
        <fullName evidence="2">Alpha/beta hydrolase</fullName>
    </submittedName>
</protein>
<comment type="caution">
    <text evidence="2">The sequence shown here is derived from an EMBL/GenBank/DDBJ whole genome shotgun (WGS) entry which is preliminary data.</text>
</comment>
<dbReference type="Gene3D" id="3.40.50.1820">
    <property type="entry name" value="alpha/beta hydrolase"/>
    <property type="match status" value="1"/>
</dbReference>
<dbReference type="SUPFAM" id="SSF53474">
    <property type="entry name" value="alpha/beta-Hydrolases"/>
    <property type="match status" value="1"/>
</dbReference>
<dbReference type="EMBL" id="JAKKDV010000001">
    <property type="protein sequence ID" value="MCF7559803.1"/>
    <property type="molecule type" value="Genomic_DNA"/>
</dbReference>
<dbReference type="InterPro" id="IPR050266">
    <property type="entry name" value="AB_hydrolase_sf"/>
</dbReference>
<dbReference type="Pfam" id="PF00561">
    <property type="entry name" value="Abhydrolase_1"/>
    <property type="match status" value="1"/>
</dbReference>
<dbReference type="RefSeq" id="WP_237230469.1">
    <property type="nucleotide sequence ID" value="NZ_JAKKDV010000001.1"/>
</dbReference>
<dbReference type="Proteomes" id="UP001200022">
    <property type="component" value="Unassembled WGS sequence"/>
</dbReference>
<dbReference type="PANTHER" id="PTHR43798:SF33">
    <property type="entry name" value="HYDROLASE, PUTATIVE (AFU_ORTHOLOGUE AFUA_2G14860)-RELATED"/>
    <property type="match status" value="1"/>
</dbReference>
<sequence>MVIQYKGANIYYTDIGKGQTLVLLHGFLENSTMWQPFIPKLSKNNRVICIDLLGHGKTDCLGYIHTMELMAEAVEAVLKKLHIKKAFFVGHSMGGYVALAFADKNPNMLQGLCLMNSTAQPDSIERQTNRDRAIIAVKENHKRFINMSISNLFRPKNRTLFSEEIKQVKKEALLTPLQGIVAALEGMKIRKDRTYLLNNTKQKLVMIISKKDPVLDYNTLLNQVKNTSVEVVEFNDGHMSHIENKNELVNTIMHFIENK</sequence>